<dbReference type="InterPro" id="IPR008613">
    <property type="entry name" value="Excalibur_Ca-bd_domain"/>
</dbReference>
<name>A0ABW4KT66_9BURK</name>
<gene>
    <name evidence="2" type="ORF">ACFSF0_08505</name>
</gene>
<dbReference type="RefSeq" id="WP_123675839.1">
    <property type="nucleotide sequence ID" value="NZ_JBHUEJ010000017.1"/>
</dbReference>
<organism evidence="2 3">
    <name type="scientific">Ottowia flava</name>
    <dbReference type="NCBI Taxonomy" id="2675430"/>
    <lineage>
        <taxon>Bacteria</taxon>
        <taxon>Pseudomonadati</taxon>
        <taxon>Pseudomonadota</taxon>
        <taxon>Betaproteobacteria</taxon>
        <taxon>Burkholderiales</taxon>
        <taxon>Comamonadaceae</taxon>
        <taxon>Ottowia</taxon>
    </lineage>
</organism>
<keyword evidence="3" id="KW-1185">Reference proteome</keyword>
<sequence>MFRILLIALLAFGVWKGYEKYQSQRPAQQFQEIDISSGSSRRNRSIDLTPKFQCDGRTHCSQMTSCEEATFFLKNCPGTKMDGNNDGVPCEQQWCK</sequence>
<dbReference type="Proteomes" id="UP001597304">
    <property type="component" value="Unassembled WGS sequence"/>
</dbReference>
<reference evidence="3" key="1">
    <citation type="journal article" date="2019" name="Int. J. Syst. Evol. Microbiol.">
        <title>The Global Catalogue of Microorganisms (GCM) 10K type strain sequencing project: providing services to taxonomists for standard genome sequencing and annotation.</title>
        <authorList>
            <consortium name="The Broad Institute Genomics Platform"/>
            <consortium name="The Broad Institute Genome Sequencing Center for Infectious Disease"/>
            <person name="Wu L."/>
            <person name="Ma J."/>
        </authorList>
    </citation>
    <scope>NUCLEOTIDE SEQUENCE [LARGE SCALE GENOMIC DNA]</scope>
    <source>
        <strain evidence="3">LMG 29247</strain>
    </source>
</reference>
<evidence type="ECO:0000259" key="1">
    <source>
        <dbReference type="Pfam" id="PF05901"/>
    </source>
</evidence>
<accession>A0ABW4KT66</accession>
<feature type="domain" description="Excalibur calcium-binding" evidence="1">
    <location>
        <begin position="57"/>
        <end position="91"/>
    </location>
</feature>
<evidence type="ECO:0000313" key="3">
    <source>
        <dbReference type="Proteomes" id="UP001597304"/>
    </source>
</evidence>
<proteinExistence type="predicted"/>
<dbReference type="Pfam" id="PF05901">
    <property type="entry name" value="Excalibur"/>
    <property type="match status" value="1"/>
</dbReference>
<comment type="caution">
    <text evidence="2">The sequence shown here is derived from an EMBL/GenBank/DDBJ whole genome shotgun (WGS) entry which is preliminary data.</text>
</comment>
<protein>
    <submittedName>
        <fullName evidence="2">Excalibur calcium-binding domain-containing protein</fullName>
    </submittedName>
</protein>
<dbReference type="EMBL" id="JBHUEJ010000017">
    <property type="protein sequence ID" value="MFD1710643.1"/>
    <property type="molecule type" value="Genomic_DNA"/>
</dbReference>
<evidence type="ECO:0000313" key="2">
    <source>
        <dbReference type="EMBL" id="MFD1710643.1"/>
    </source>
</evidence>